<feature type="region of interest" description="Disordered" evidence="5">
    <location>
        <begin position="367"/>
        <end position="392"/>
    </location>
</feature>
<keyword evidence="2" id="KW-0645">Protease</keyword>
<evidence type="ECO:0000256" key="2">
    <source>
        <dbReference type="ARBA" id="ARBA00022670"/>
    </source>
</evidence>
<accession>A0A2P4YDL4</accession>
<dbReference type="PANTHER" id="PTHR12917:SF1">
    <property type="entry name" value="AT13091P"/>
    <property type="match status" value="1"/>
</dbReference>
<dbReference type="Pfam" id="PF13650">
    <property type="entry name" value="Asp_protease_2"/>
    <property type="match status" value="1"/>
</dbReference>
<feature type="compositionally biased region" description="Basic and acidic residues" evidence="5">
    <location>
        <begin position="175"/>
        <end position="191"/>
    </location>
</feature>
<proteinExistence type="inferred from homology"/>
<dbReference type="Proteomes" id="UP000237271">
    <property type="component" value="Unassembled WGS sequence"/>
</dbReference>
<dbReference type="PROSITE" id="PS00141">
    <property type="entry name" value="ASP_PROTEASE"/>
    <property type="match status" value="1"/>
</dbReference>
<evidence type="ECO:0000256" key="1">
    <source>
        <dbReference type="ARBA" id="ARBA00009136"/>
    </source>
</evidence>
<evidence type="ECO:0000313" key="8">
    <source>
        <dbReference type="Proteomes" id="UP000237271"/>
    </source>
</evidence>
<dbReference type="CDD" id="cd00303">
    <property type="entry name" value="retropepsin_like"/>
    <property type="match status" value="1"/>
</dbReference>
<keyword evidence="8" id="KW-1185">Reference proteome</keyword>
<gene>
    <name evidence="7" type="ORF">PHPALM_7058</name>
</gene>
<comment type="caution">
    <text evidence="7">The sequence shown here is derived from an EMBL/GenBank/DDBJ whole genome shotgun (WGS) entry which is preliminary data.</text>
</comment>
<feature type="compositionally biased region" description="Polar residues" evidence="5">
    <location>
        <begin position="204"/>
        <end position="213"/>
    </location>
</feature>
<dbReference type="GO" id="GO:0006508">
    <property type="term" value="P:proteolysis"/>
    <property type="evidence" value="ECO:0007669"/>
    <property type="project" value="UniProtKB-KW"/>
</dbReference>
<feature type="domain" description="Peptidase A2" evidence="6">
    <location>
        <begin position="446"/>
        <end position="485"/>
    </location>
</feature>
<feature type="compositionally biased region" description="Acidic residues" evidence="5">
    <location>
        <begin position="234"/>
        <end position="246"/>
    </location>
</feature>
<dbReference type="InterPro" id="IPR021109">
    <property type="entry name" value="Peptidase_aspartic_dom_sf"/>
</dbReference>
<feature type="compositionally biased region" description="Basic and acidic residues" evidence="5">
    <location>
        <begin position="273"/>
        <end position="282"/>
    </location>
</feature>
<dbReference type="InterPro" id="IPR001969">
    <property type="entry name" value="Aspartic_peptidase_AS"/>
</dbReference>
<protein>
    <recommendedName>
        <fullName evidence="6">Peptidase A2 domain-containing protein</fullName>
    </recommendedName>
</protein>
<comment type="similarity">
    <text evidence="1">Belongs to the DDI1 family.</text>
</comment>
<keyword evidence="3" id="KW-0064">Aspartyl protease</keyword>
<evidence type="ECO:0000313" key="7">
    <source>
        <dbReference type="EMBL" id="POM75789.1"/>
    </source>
</evidence>
<dbReference type="EMBL" id="NCKW01003650">
    <property type="protein sequence ID" value="POM75789.1"/>
    <property type="molecule type" value="Genomic_DNA"/>
</dbReference>
<dbReference type="OrthoDB" id="128894at2759"/>
<evidence type="ECO:0000259" key="6">
    <source>
        <dbReference type="PROSITE" id="PS50175"/>
    </source>
</evidence>
<sequence length="825" mass="94166">MKGTRMPQDSWCEPFPLSLGRTAKSWYHQLPRKTQTRWNLLSEAFLDYYCSQFDQSARARYYSAKRKDKETICDFLTRLNGYARTAKIQYERGGADAADHVEQFLLNCGDDDIMDMLYPLQLNDIHRVEQIINKKILGEKRKKQRDRLEEADMNCAEATDGTIDAEMTDATAPEMTRERYAEKTSRDRRMNPADYVVKELYGSTGHTETSRGQLSRDAGLYDSEDSDGYSAYGQDEDAESEDDTDYVDAGFTSDRGDSARTSRNLARSFRGPTEGRDRWDTSRERQQYGPCAACGGMGHSAHFSRRCCKFCKQVHEVGQCELFRRYEKLASFVKNNVYKSKSAEPVVEANFVFAFVGEARWPEVSVGTDEGMWDSNGNERESEESDEDDSAMVSAAATRRYDSVTPRPRLGKLLRGERLGWWSSQKIDRRVRMRALVMCVVNDRRVKILLDTGANVSAVSSTLARKLRLKQYANRDQQIDIQGIGKDKVSTTHKALVKVTLGWEVVYEFEVWIMPHHAGVDLILGTNFMIPVEIRLDLYNSAAKLPDEVVVPLLRSLKDTDGQTYGLQTADGPTEAVCLLARETAEFKLRRKQPSELTHEFWVRRTDDRIPTIVVNAKGKATRAIFTSTRPTSVWCPAHFPVVIWLPHGMLPPEGYVRLNSAKYQDWQVLAYESAIDKDLLYKEQELYADWLSRQPPAVERKLYHWPKGVKERPPEAKKGKQLTCAERWAAVDAEKKVTDTPGIIAESKGIDSDDPDGLAELEGINTVMEPLSECRNQQGVIWEERDAESHLTQLKCPKLVCKVKPTRLMKLTMTLMDWKRPMMQ</sequence>
<evidence type="ECO:0000256" key="5">
    <source>
        <dbReference type="SAM" id="MobiDB-lite"/>
    </source>
</evidence>
<dbReference type="InterPro" id="IPR001995">
    <property type="entry name" value="Peptidase_A2_cat"/>
</dbReference>
<dbReference type="PROSITE" id="PS50175">
    <property type="entry name" value="ASP_PROT_RETROV"/>
    <property type="match status" value="1"/>
</dbReference>
<dbReference type="Gene3D" id="2.40.70.10">
    <property type="entry name" value="Acid Proteases"/>
    <property type="match status" value="1"/>
</dbReference>
<keyword evidence="4" id="KW-0378">Hydrolase</keyword>
<organism evidence="7 8">
    <name type="scientific">Phytophthora palmivora</name>
    <dbReference type="NCBI Taxonomy" id="4796"/>
    <lineage>
        <taxon>Eukaryota</taxon>
        <taxon>Sar</taxon>
        <taxon>Stramenopiles</taxon>
        <taxon>Oomycota</taxon>
        <taxon>Peronosporomycetes</taxon>
        <taxon>Peronosporales</taxon>
        <taxon>Peronosporaceae</taxon>
        <taxon>Phytophthora</taxon>
    </lineage>
</organism>
<evidence type="ECO:0000256" key="4">
    <source>
        <dbReference type="ARBA" id="ARBA00022801"/>
    </source>
</evidence>
<dbReference type="AlphaFoldDB" id="A0A2P4YDL4"/>
<dbReference type="PANTHER" id="PTHR12917">
    <property type="entry name" value="ASPARTYL PROTEASE DDI-RELATED"/>
    <property type="match status" value="1"/>
</dbReference>
<feature type="compositionally biased region" description="Acidic residues" evidence="5">
    <location>
        <begin position="381"/>
        <end position="390"/>
    </location>
</feature>
<dbReference type="GO" id="GO:0004190">
    <property type="term" value="F:aspartic-type endopeptidase activity"/>
    <property type="evidence" value="ECO:0007669"/>
    <property type="project" value="UniProtKB-KW"/>
</dbReference>
<evidence type="ECO:0000256" key="3">
    <source>
        <dbReference type="ARBA" id="ARBA00022750"/>
    </source>
</evidence>
<dbReference type="InterPro" id="IPR005162">
    <property type="entry name" value="Retrotrans_gag_dom"/>
</dbReference>
<feature type="region of interest" description="Disordered" evidence="5">
    <location>
        <begin position="171"/>
        <end position="282"/>
    </location>
</feature>
<name>A0A2P4YDL4_9STRA</name>
<dbReference type="Pfam" id="PF03732">
    <property type="entry name" value="Retrotrans_gag"/>
    <property type="match status" value="1"/>
</dbReference>
<dbReference type="SUPFAM" id="SSF50630">
    <property type="entry name" value="Acid proteases"/>
    <property type="match status" value="1"/>
</dbReference>
<reference evidence="7 8" key="1">
    <citation type="journal article" date="2017" name="Genome Biol. Evol.">
        <title>Phytophthora megakarya and P. palmivora, closely related causal agents of cacao black pod rot, underwent increases in genome sizes and gene numbers by different mechanisms.</title>
        <authorList>
            <person name="Ali S.S."/>
            <person name="Shao J."/>
            <person name="Lary D.J."/>
            <person name="Kronmiller B."/>
            <person name="Shen D."/>
            <person name="Strem M.D."/>
            <person name="Amoako-Attah I."/>
            <person name="Akrofi A.Y."/>
            <person name="Begoude B.A."/>
            <person name="Ten Hoopen G.M."/>
            <person name="Coulibaly K."/>
            <person name="Kebe B.I."/>
            <person name="Melnick R.L."/>
            <person name="Guiltinan M.J."/>
            <person name="Tyler B.M."/>
            <person name="Meinhardt L.W."/>
            <person name="Bailey B.A."/>
        </authorList>
    </citation>
    <scope>NUCLEOTIDE SEQUENCE [LARGE SCALE GENOMIC DNA]</scope>
    <source>
        <strain evidence="8">sbr112.9</strain>
    </source>
</reference>